<protein>
    <recommendedName>
        <fullName evidence="3">Four helix bundle protein</fullName>
    </recommendedName>
</protein>
<name>A0A161JMR0_9CHLR</name>
<sequence>MGGEQALQVKTADIALRIIKMVEALPPGPIANVIGHQVLRSGTSIGANYRAAARAKSKADMVNKLKIVEEEADETIYWLDLLVKSELVPENRLKPLMNEVEQVVALTVASIKTIRANQRS</sequence>
<dbReference type="OrthoDB" id="285993at2"/>
<dbReference type="EMBL" id="LN890656">
    <property type="protein sequence ID" value="CUS05703.1"/>
    <property type="molecule type" value="Genomic_DNA"/>
</dbReference>
<reference evidence="1" key="1">
    <citation type="submission" date="2016-01" db="EMBL/GenBank/DDBJ databases">
        <authorList>
            <person name="Mcilroy J.S."/>
            <person name="Karst M S."/>
            <person name="Albertsen M."/>
        </authorList>
    </citation>
    <scope>NUCLEOTIDE SEQUENCE</scope>
    <source>
        <strain evidence="1">Cfx-K</strain>
    </source>
</reference>
<evidence type="ECO:0008006" key="3">
    <source>
        <dbReference type="Google" id="ProtNLM"/>
    </source>
</evidence>
<gene>
    <name evidence="1" type="ORF">CFX0092_B0169</name>
</gene>
<dbReference type="PIRSF" id="PIRSF035652">
    <property type="entry name" value="CHP02436"/>
    <property type="match status" value="1"/>
</dbReference>
<dbReference type="KEGG" id="pbf:CFX0092_B0169"/>
<evidence type="ECO:0000313" key="1">
    <source>
        <dbReference type="EMBL" id="CUS05703.1"/>
    </source>
</evidence>
<dbReference type="Pfam" id="PF05635">
    <property type="entry name" value="23S_rRNA_IVP"/>
    <property type="match status" value="1"/>
</dbReference>
<organism evidence="1 2">
    <name type="scientific">Candidatus Promineifilum breve</name>
    <dbReference type="NCBI Taxonomy" id="1806508"/>
    <lineage>
        <taxon>Bacteria</taxon>
        <taxon>Bacillati</taxon>
        <taxon>Chloroflexota</taxon>
        <taxon>Ardenticatenia</taxon>
        <taxon>Candidatus Promineifilales</taxon>
        <taxon>Candidatus Promineifilaceae</taxon>
        <taxon>Candidatus Promineifilum</taxon>
    </lineage>
</organism>
<dbReference type="NCBIfam" id="TIGR02436">
    <property type="entry name" value="four helix bundle protein"/>
    <property type="match status" value="1"/>
</dbReference>
<dbReference type="InterPro" id="IPR036583">
    <property type="entry name" value="23S_rRNA_IVS_sf"/>
</dbReference>
<dbReference type="Proteomes" id="UP000215027">
    <property type="component" value="Chromosome II"/>
</dbReference>
<dbReference type="PANTHER" id="PTHR38471:SF2">
    <property type="entry name" value="FOUR HELIX BUNDLE PROTEIN"/>
    <property type="match status" value="1"/>
</dbReference>
<dbReference type="RefSeq" id="WP_095045078.1">
    <property type="nucleotide sequence ID" value="NZ_LN890656.1"/>
</dbReference>
<proteinExistence type="predicted"/>
<dbReference type="PANTHER" id="PTHR38471">
    <property type="entry name" value="FOUR HELIX BUNDLE PROTEIN"/>
    <property type="match status" value="1"/>
</dbReference>
<accession>A0A161JMR0</accession>
<dbReference type="Gene3D" id="1.20.1440.60">
    <property type="entry name" value="23S rRNA-intervening sequence"/>
    <property type="match status" value="1"/>
</dbReference>
<dbReference type="InterPro" id="IPR012657">
    <property type="entry name" value="23S_rRNA-intervening_sequence"/>
</dbReference>
<keyword evidence="2" id="KW-1185">Reference proteome</keyword>
<dbReference type="AlphaFoldDB" id="A0A161JMR0"/>
<evidence type="ECO:0000313" key="2">
    <source>
        <dbReference type="Proteomes" id="UP000215027"/>
    </source>
</evidence>
<dbReference type="SUPFAM" id="SSF158446">
    <property type="entry name" value="IVS-encoded protein-like"/>
    <property type="match status" value="1"/>
</dbReference>